<dbReference type="EMBL" id="CAJVCH010005817">
    <property type="protein sequence ID" value="CAG7659135.1"/>
    <property type="molecule type" value="Genomic_DNA"/>
</dbReference>
<dbReference type="AlphaFoldDB" id="A0A8J2NGJ9"/>
<dbReference type="PROSITE" id="PS51892">
    <property type="entry name" value="SUBTILASE"/>
    <property type="match status" value="1"/>
</dbReference>
<dbReference type="PANTHER" id="PTHR43806:SF67">
    <property type="entry name" value="EGF-LIKE DOMAIN-CONTAINING PROTEIN"/>
    <property type="match status" value="1"/>
</dbReference>
<dbReference type="InterPro" id="IPR050131">
    <property type="entry name" value="Peptidase_S8_subtilisin-like"/>
</dbReference>
<feature type="domain" description="Peptidase S8/S53" evidence="4">
    <location>
        <begin position="139"/>
        <end position="417"/>
    </location>
</feature>
<evidence type="ECO:0000256" key="2">
    <source>
        <dbReference type="ARBA" id="ARBA00022825"/>
    </source>
</evidence>
<keyword evidence="2 3" id="KW-0720">Serine protease</keyword>
<keyword evidence="6" id="KW-1185">Reference proteome</keyword>
<evidence type="ECO:0000256" key="3">
    <source>
        <dbReference type="PROSITE-ProRule" id="PRU01240"/>
    </source>
</evidence>
<evidence type="ECO:0000313" key="6">
    <source>
        <dbReference type="Proteomes" id="UP000708208"/>
    </source>
</evidence>
<name>A0A8J2NGJ9_9HEXA</name>
<sequence>MISFKNADVKNVRTRAVTQARALGGSLTAVRQSMFDALTAHADETQASALKVINKHRSSVKRVIPLWITNQISVKGATLKLVEDLALLGDISEVIIPPQGGLIEPVTFQEVPEGSVQAGEQWGILAIDAPAAWAQGIDGSGVLIGSLDTGVRPSHVALRDHYRADHGWFDPAEDDLTPTDLHGHGTHTIGTMVGSANGIGVATAAKFISCKGMNRYGGGTAADFIACGQFFVCPHLPTDPRDDPRCDLAPVAVGNSWGFIGNNGFFDAVIDSWIDAGIAPVFAAGNEGTSCNTLRSPGNAAKAITVGATNDQNQMTYFSSAGPSYQSVIKPTISAPGQDTISCGISSDTSYTSMSGTSMATPHVNGLIALLHQKKPNVSVAEVQAALIAGAQPTTPIGRTCGGIADSTYPNNHVGYGRVSAPASLAAL</sequence>
<dbReference type="PANTHER" id="PTHR43806">
    <property type="entry name" value="PEPTIDASE S8"/>
    <property type="match status" value="1"/>
</dbReference>
<reference evidence="5" key="1">
    <citation type="submission" date="2021-06" db="EMBL/GenBank/DDBJ databases">
        <authorList>
            <person name="Hodson N. C."/>
            <person name="Mongue J. A."/>
            <person name="Jaron S. K."/>
        </authorList>
    </citation>
    <scope>NUCLEOTIDE SEQUENCE</scope>
</reference>
<evidence type="ECO:0000256" key="1">
    <source>
        <dbReference type="ARBA" id="ARBA00022670"/>
    </source>
</evidence>
<dbReference type="OrthoDB" id="206201at2759"/>
<protein>
    <recommendedName>
        <fullName evidence="4">Peptidase S8/S53 domain-containing protein</fullName>
    </recommendedName>
</protein>
<dbReference type="GO" id="GO:0006508">
    <property type="term" value="P:proteolysis"/>
    <property type="evidence" value="ECO:0007669"/>
    <property type="project" value="UniProtKB-KW"/>
</dbReference>
<evidence type="ECO:0000313" key="5">
    <source>
        <dbReference type="EMBL" id="CAG7659135.1"/>
    </source>
</evidence>
<proteinExistence type="inferred from homology"/>
<comment type="caution">
    <text evidence="5">The sequence shown here is derived from an EMBL/GenBank/DDBJ whole genome shotgun (WGS) entry which is preliminary data.</text>
</comment>
<dbReference type="InterPro" id="IPR000209">
    <property type="entry name" value="Peptidase_S8/S53_dom"/>
</dbReference>
<organism evidence="5 6">
    <name type="scientific">Allacma fusca</name>
    <dbReference type="NCBI Taxonomy" id="39272"/>
    <lineage>
        <taxon>Eukaryota</taxon>
        <taxon>Metazoa</taxon>
        <taxon>Ecdysozoa</taxon>
        <taxon>Arthropoda</taxon>
        <taxon>Hexapoda</taxon>
        <taxon>Collembola</taxon>
        <taxon>Symphypleona</taxon>
        <taxon>Sminthuridae</taxon>
        <taxon>Allacma</taxon>
    </lineage>
</organism>
<keyword evidence="3" id="KW-0378">Hydrolase</keyword>
<dbReference type="Pfam" id="PF00082">
    <property type="entry name" value="Peptidase_S8"/>
    <property type="match status" value="1"/>
</dbReference>
<gene>
    <name evidence="5" type="ORF">AFUS01_LOCUS1048</name>
</gene>
<comment type="similarity">
    <text evidence="3">Belongs to the peptidase S8 family.</text>
</comment>
<feature type="active site" description="Charge relay system" evidence="3">
    <location>
        <position position="148"/>
    </location>
</feature>
<evidence type="ECO:0000259" key="4">
    <source>
        <dbReference type="Pfam" id="PF00082"/>
    </source>
</evidence>
<accession>A0A8J2NGJ9</accession>
<dbReference type="GO" id="GO:0004252">
    <property type="term" value="F:serine-type endopeptidase activity"/>
    <property type="evidence" value="ECO:0007669"/>
    <property type="project" value="UniProtKB-UniRule"/>
</dbReference>
<dbReference type="Proteomes" id="UP000708208">
    <property type="component" value="Unassembled WGS sequence"/>
</dbReference>
<feature type="active site" description="Charge relay system" evidence="3">
    <location>
        <position position="184"/>
    </location>
</feature>
<keyword evidence="1 3" id="KW-0645">Protease</keyword>
<feature type="active site" description="Charge relay system" evidence="3">
    <location>
        <position position="358"/>
    </location>
</feature>